<evidence type="ECO:0000313" key="2">
    <source>
        <dbReference type="Proteomes" id="UP001160130"/>
    </source>
</evidence>
<proteinExistence type="predicted"/>
<dbReference type="EMBL" id="JARXVE010000002">
    <property type="protein sequence ID" value="MDH6194594.1"/>
    <property type="molecule type" value="Genomic_DNA"/>
</dbReference>
<reference evidence="1 2" key="1">
    <citation type="submission" date="2023-04" db="EMBL/GenBank/DDBJ databases">
        <title>Forest soil microbial communities from Buena Vista Peninsula, Colon Province, Panama.</title>
        <authorList>
            <person name="Bouskill N."/>
        </authorList>
    </citation>
    <scope>NUCLEOTIDE SEQUENCE [LARGE SCALE GENOMIC DNA]</scope>
    <source>
        <strain evidence="1 2">AC80</strain>
    </source>
</reference>
<evidence type="ECO:0000313" key="1">
    <source>
        <dbReference type="EMBL" id="MDH6194594.1"/>
    </source>
</evidence>
<accession>A0ABT6KV55</accession>
<protein>
    <recommendedName>
        <fullName evidence="3">Restriction endonuclease type IV Mrr domain-containing protein</fullName>
    </recommendedName>
</protein>
<dbReference type="Proteomes" id="UP001160130">
    <property type="component" value="Unassembled WGS sequence"/>
</dbReference>
<organism evidence="1 2">
    <name type="scientific">Mycolicibacterium frederiksbergense</name>
    <dbReference type="NCBI Taxonomy" id="117567"/>
    <lineage>
        <taxon>Bacteria</taxon>
        <taxon>Bacillati</taxon>
        <taxon>Actinomycetota</taxon>
        <taxon>Actinomycetes</taxon>
        <taxon>Mycobacteriales</taxon>
        <taxon>Mycobacteriaceae</taxon>
        <taxon>Mycolicibacterium</taxon>
    </lineage>
</organism>
<sequence>MLVFVPKRSNVFQTVVKTIYEHLADGAAVVESEMLTNRLTGKKREVDVVIHTKSAGHELLIGVEATGQSDARRQSPRKPDPVSVEWVEQMVAKHQNLPTDKVVLVSETGFSDQARELAIKENMIPISPEVIDGNDPVFRIVNAVRSLWPKHIAITPYKARVWVDRQGVGVLCLHVSQDMSVYVQKDAYFDIGTLILACIEGPDFLRRLKEAIGFEHVSEDMETSLEFSTGSGWTLDFDGAPRSLYLGRQEGEQVLLDRIDAIEITVKVEVQVDEQIPLHHRRLAEINVSYAFGEGVIDGTPALLVATEDVDGGKLSIRSHPGHK</sequence>
<gene>
    <name evidence="1" type="ORF">M2272_001223</name>
</gene>
<comment type="caution">
    <text evidence="1">The sequence shown here is derived from an EMBL/GenBank/DDBJ whole genome shotgun (WGS) entry which is preliminary data.</text>
</comment>
<evidence type="ECO:0008006" key="3">
    <source>
        <dbReference type="Google" id="ProtNLM"/>
    </source>
</evidence>
<name>A0ABT6KV55_9MYCO</name>
<keyword evidence="2" id="KW-1185">Reference proteome</keyword>